<dbReference type="InterPro" id="IPR000873">
    <property type="entry name" value="AMP-dep_synth/lig_dom"/>
</dbReference>
<evidence type="ECO:0000256" key="1">
    <source>
        <dbReference type="ARBA" id="ARBA00001957"/>
    </source>
</evidence>
<organism evidence="6 7">
    <name type="scientific">Streptomyces mooreae</name>
    <dbReference type="NCBI Taxonomy" id="3075523"/>
    <lineage>
        <taxon>Bacteria</taxon>
        <taxon>Bacillati</taxon>
        <taxon>Actinomycetota</taxon>
        <taxon>Actinomycetes</taxon>
        <taxon>Kitasatosporales</taxon>
        <taxon>Streptomycetaceae</taxon>
        <taxon>Streptomyces</taxon>
    </lineage>
</organism>
<comment type="cofactor">
    <cofactor evidence="1">
        <name>pantetheine 4'-phosphate</name>
        <dbReference type="ChEBI" id="CHEBI:47942"/>
    </cofactor>
</comment>
<name>A0ABU2T053_9ACTN</name>
<dbReference type="SUPFAM" id="SSF47336">
    <property type="entry name" value="ACP-like"/>
    <property type="match status" value="1"/>
</dbReference>
<dbReference type="PROSITE" id="PS50075">
    <property type="entry name" value="CARRIER"/>
    <property type="match status" value="1"/>
</dbReference>
<comment type="caution">
    <text evidence="6">The sequence shown here is derived from an EMBL/GenBank/DDBJ whole genome shotgun (WGS) entry which is preliminary data.</text>
</comment>
<dbReference type="InterPro" id="IPR045851">
    <property type="entry name" value="AMP-bd_C_sf"/>
</dbReference>
<dbReference type="InterPro" id="IPR036736">
    <property type="entry name" value="ACP-like_sf"/>
</dbReference>
<evidence type="ECO:0000256" key="3">
    <source>
        <dbReference type="ARBA" id="ARBA00022553"/>
    </source>
</evidence>
<dbReference type="PROSITE" id="PS00012">
    <property type="entry name" value="PHOSPHOPANTETHEINE"/>
    <property type="match status" value="1"/>
</dbReference>
<dbReference type="Gene3D" id="3.30.559.10">
    <property type="entry name" value="Chloramphenicol acetyltransferase-like domain"/>
    <property type="match status" value="1"/>
</dbReference>
<evidence type="ECO:0000259" key="5">
    <source>
        <dbReference type="PROSITE" id="PS50075"/>
    </source>
</evidence>
<dbReference type="InterPro" id="IPR042099">
    <property type="entry name" value="ANL_N_sf"/>
</dbReference>
<sequence>MTPSPTAPLSFSQERIWFLEQLTPGTALQNIPLAVRLTGDLEPAALTGALRGVLRRHDALRTAVTVVDGHPVQQVSDAVDLPVPLTDLSGPEAARVAAAAQDWLREQARTPIRLDRAPLMRAALARLGERHHMLAVTVHHIAFDGWSVGLLMRELGERYTAALNGRSAALPELPLRYADFAARQRAALTSGDMAGDLAHWRVELTGDLPVLELPTDHTRPETAAHRGATVSRVLPDDCADAVSALARAAGVTPYMVLLGGYATLLGRWGGQRSVVVGSPIAGRTSEDLEELIGFFVNSVALHIDLSGDPWFGELLRRVRKKALGAYAHQSVPFEKVVEELSPGREGNRAPLFQTMFVLQNAPADGLRLPGLEVRPLHVHNGTAKFDLLMSVSKLPEGLTVTLEYDTALFEEGTAARLLEQYETLLRGAAAAPDTPLSRLPLIDAHETARLLALGRSGERFPVHGTLHGTFEDQARRRPDAPALTFGAHHLSYAELNAKADALAARLRALGTGTGTGTESLVGLYLNRGLDTVISILAVLKAGAAYVPMDAAYPGRRVARILSDARPPVLVVHDALRDRLPEYDGHLLVVDGPDVPARRPATPPPSAPLGPDSAAYVIYTSGSTGTPKGVQITHANVLRLFAATREQYRFGHHDVWPLFHSYAFDVSVWELWGALLHGGRLVVVPDATARDAEAYRELVRAERVTVLNQTPSAFVHFSAADARHAPDELALRWIIFAGEALEPGSLKGWFARHGDRTPRLVNMYGITETTVHVTMREMTRDDVTLARRSPIGRPMPDLALYVLDGQLQPVPVGTTGELYVGGPGLARCYFGAPALTADRFAPDPFGTMPGGRLYRSGDLARITPEGEIEYLGRADHQIKVRGYRIEAGEIESQLLDHPAVDSAVVVPQRDPGGDLRLLAYVTGDGQQVSGDALRDLLAERLPAYMLPWRVVVLDTLPLTVNGKVDRAALPEPGGDRLAVATAYAEPRDATEQAVADAFAAVLGLDRVGIQDNFFDLGGHSLLATRLVFRLRDELSTEVPLRTLFEVPTVGGIAAAVRRSSGSGGPAHDPTRVLTADAQPPGGLTGFGTPAPQVLNKPTDVLLTGTTGFLGAFLLRELLRTTDADVHCLVRAEDGGRARQRIEATARRYGVWDEETARRIRPVVGDLSAPGLGLAAQEADRLAHTMDAIYHCGAAVNLVYPYEQLKAANVDGTKELVWLADRSGRAPLHYLSTVGVFAAPPAHGGAARETDVTGPAGQLRQGYTQSKWVGEQIVLKAAAAGLPVTVHRPSRIAGDSRSGACQTDDYLWRVIKGCVQAGAYPADARVMIDLVPVDHVSAAVVALSHDPRAIGRVHHLVNPHPVPLSEVLGHVRAFGYELAGLPFTEWARAVAADADNAAYPLLGVLEGGAGADGGLRFAQDDTAALLDATPIRCPALDADLMHRYLTHFVRTGFLPTTA</sequence>
<accession>A0ABU2T053</accession>
<dbReference type="Pfam" id="PF00668">
    <property type="entry name" value="Condensation"/>
    <property type="match status" value="1"/>
</dbReference>
<gene>
    <name evidence="6" type="ORF">RM550_01780</name>
</gene>
<reference evidence="6" key="1">
    <citation type="submission" date="2024-05" db="EMBL/GenBank/DDBJ databases">
        <title>30 novel species of actinomycetes from the DSMZ collection.</title>
        <authorList>
            <person name="Nouioui I."/>
        </authorList>
    </citation>
    <scope>NUCLEOTIDE SEQUENCE</scope>
    <source>
        <strain evidence="6">DSM 41527</strain>
    </source>
</reference>
<dbReference type="RefSeq" id="WP_311621882.1">
    <property type="nucleotide sequence ID" value="NZ_JAVRFE010000001.1"/>
</dbReference>
<evidence type="ECO:0000256" key="2">
    <source>
        <dbReference type="ARBA" id="ARBA00022450"/>
    </source>
</evidence>
<dbReference type="Proteomes" id="UP001180551">
    <property type="component" value="Unassembled WGS sequence"/>
</dbReference>
<keyword evidence="7" id="KW-1185">Reference proteome</keyword>
<dbReference type="PANTHER" id="PTHR45527">
    <property type="entry name" value="NONRIBOSOMAL PEPTIDE SYNTHETASE"/>
    <property type="match status" value="1"/>
</dbReference>
<evidence type="ECO:0000313" key="6">
    <source>
        <dbReference type="EMBL" id="MDT0454465.1"/>
    </source>
</evidence>
<dbReference type="InterPro" id="IPR036291">
    <property type="entry name" value="NAD(P)-bd_dom_sf"/>
</dbReference>
<dbReference type="Pfam" id="PF07993">
    <property type="entry name" value="NAD_binding_4"/>
    <property type="match status" value="1"/>
</dbReference>
<keyword evidence="4" id="KW-0436">Ligase</keyword>
<dbReference type="CDD" id="cd19531">
    <property type="entry name" value="LCL_NRPS-like"/>
    <property type="match status" value="1"/>
</dbReference>
<dbReference type="InterPro" id="IPR006162">
    <property type="entry name" value="Ppantetheine_attach_site"/>
</dbReference>
<dbReference type="InterPro" id="IPR020845">
    <property type="entry name" value="AMP-binding_CS"/>
</dbReference>
<dbReference type="PANTHER" id="PTHR45527:SF1">
    <property type="entry name" value="FATTY ACID SYNTHASE"/>
    <property type="match status" value="1"/>
</dbReference>
<dbReference type="InterPro" id="IPR001242">
    <property type="entry name" value="Condensation_dom"/>
</dbReference>
<proteinExistence type="predicted"/>
<dbReference type="InterPro" id="IPR009081">
    <property type="entry name" value="PP-bd_ACP"/>
</dbReference>
<dbReference type="InterPro" id="IPR023213">
    <property type="entry name" value="CAT-like_dom_sf"/>
</dbReference>
<dbReference type="CDD" id="cd17643">
    <property type="entry name" value="A_NRPS_Cytc1-like"/>
    <property type="match status" value="1"/>
</dbReference>
<dbReference type="PROSITE" id="PS00455">
    <property type="entry name" value="AMP_BINDING"/>
    <property type="match status" value="1"/>
</dbReference>
<dbReference type="Pfam" id="PF13193">
    <property type="entry name" value="AMP-binding_C"/>
    <property type="match status" value="1"/>
</dbReference>
<feature type="domain" description="Carrier" evidence="5">
    <location>
        <begin position="984"/>
        <end position="1059"/>
    </location>
</feature>
<dbReference type="CDD" id="cd05235">
    <property type="entry name" value="SDR_e1"/>
    <property type="match status" value="1"/>
</dbReference>
<evidence type="ECO:0000256" key="4">
    <source>
        <dbReference type="ARBA" id="ARBA00022598"/>
    </source>
</evidence>
<dbReference type="InterPro" id="IPR010071">
    <property type="entry name" value="AA_adenyl_dom"/>
</dbReference>
<dbReference type="InterPro" id="IPR013120">
    <property type="entry name" value="FAR_NAD-bd"/>
</dbReference>
<dbReference type="Pfam" id="PF00550">
    <property type="entry name" value="PP-binding"/>
    <property type="match status" value="1"/>
</dbReference>
<dbReference type="EMBL" id="JAVRFE010000001">
    <property type="protein sequence ID" value="MDT0454465.1"/>
    <property type="molecule type" value="Genomic_DNA"/>
</dbReference>
<dbReference type="Gene3D" id="3.40.50.720">
    <property type="entry name" value="NAD(P)-binding Rossmann-like Domain"/>
    <property type="match status" value="1"/>
</dbReference>
<dbReference type="Gene3D" id="3.40.50.12780">
    <property type="entry name" value="N-terminal domain of ligase-like"/>
    <property type="match status" value="1"/>
</dbReference>
<dbReference type="SUPFAM" id="SSF51735">
    <property type="entry name" value="NAD(P)-binding Rossmann-fold domains"/>
    <property type="match status" value="1"/>
</dbReference>
<dbReference type="InterPro" id="IPR025110">
    <property type="entry name" value="AMP-bd_C"/>
</dbReference>
<protein>
    <submittedName>
        <fullName evidence="6">Amino acid adenylation domain-containing protein</fullName>
    </submittedName>
</protein>
<dbReference type="NCBIfam" id="TIGR01733">
    <property type="entry name" value="AA-adenyl-dom"/>
    <property type="match status" value="1"/>
</dbReference>
<dbReference type="PIRSF" id="PIRSF001617">
    <property type="entry name" value="Alpha-AR"/>
    <property type="match status" value="1"/>
</dbReference>
<evidence type="ECO:0000313" key="7">
    <source>
        <dbReference type="Proteomes" id="UP001180551"/>
    </source>
</evidence>
<dbReference type="Gene3D" id="3.30.300.30">
    <property type="match status" value="1"/>
</dbReference>
<dbReference type="Gene3D" id="1.10.1200.10">
    <property type="entry name" value="ACP-like"/>
    <property type="match status" value="1"/>
</dbReference>
<dbReference type="Gene3D" id="3.30.559.30">
    <property type="entry name" value="Nonribosomal peptide synthetase, condensation domain"/>
    <property type="match status" value="1"/>
</dbReference>
<dbReference type="NCBIfam" id="TIGR01746">
    <property type="entry name" value="Thioester-redct"/>
    <property type="match status" value="1"/>
</dbReference>
<keyword evidence="3" id="KW-0597">Phosphoprotein</keyword>
<dbReference type="SUPFAM" id="SSF52777">
    <property type="entry name" value="CoA-dependent acyltransferases"/>
    <property type="match status" value="2"/>
</dbReference>
<dbReference type="SUPFAM" id="SSF56801">
    <property type="entry name" value="Acetyl-CoA synthetase-like"/>
    <property type="match status" value="1"/>
</dbReference>
<dbReference type="InterPro" id="IPR010080">
    <property type="entry name" value="Thioester_reductase-like_dom"/>
</dbReference>
<dbReference type="SMART" id="SM00823">
    <property type="entry name" value="PKS_PP"/>
    <property type="match status" value="1"/>
</dbReference>
<dbReference type="InterPro" id="IPR020806">
    <property type="entry name" value="PKS_PP-bd"/>
</dbReference>
<keyword evidence="2" id="KW-0596">Phosphopantetheine</keyword>
<dbReference type="Pfam" id="PF00501">
    <property type="entry name" value="AMP-binding"/>
    <property type="match status" value="1"/>
</dbReference>